<dbReference type="SUPFAM" id="SSF52833">
    <property type="entry name" value="Thioredoxin-like"/>
    <property type="match status" value="1"/>
</dbReference>
<dbReference type="Gene3D" id="3.40.30.10">
    <property type="entry name" value="Glutaredoxin"/>
    <property type="match status" value="1"/>
</dbReference>
<sequence>MQIEIWADVANPWTHVAAERLRAALATADAPAEPVWRPLLADAADPLAPREALRLLVLAEEHGGPELQDRVARELFASHDIRDAAELAAVAERGGFPEGGALLASDAGRSRLRELLLIGKARGIGVSPTLAVGERQLEFAMSPATIAEFLAECADVRLLPEEVRRLRWAEALVGLGDPLGALVLLEPMRAEHGEDPNVRRVAASAYFGSAQLGRARAVLEAILADCPDDSYARVMLGKTLKRQGRAAEAETHLRMAAAMTPAYA</sequence>
<protein>
    <recommendedName>
        <fullName evidence="3">Tetratricopeptide repeat protein</fullName>
    </recommendedName>
</protein>
<dbReference type="SUPFAM" id="SSF48452">
    <property type="entry name" value="TPR-like"/>
    <property type="match status" value="1"/>
</dbReference>
<evidence type="ECO:0000313" key="1">
    <source>
        <dbReference type="EMBL" id="GAA2044629.1"/>
    </source>
</evidence>
<evidence type="ECO:0000313" key="2">
    <source>
        <dbReference type="Proteomes" id="UP001500751"/>
    </source>
</evidence>
<dbReference type="InterPro" id="IPR011990">
    <property type="entry name" value="TPR-like_helical_dom_sf"/>
</dbReference>
<dbReference type="Gene3D" id="1.25.40.10">
    <property type="entry name" value="Tetratricopeptide repeat domain"/>
    <property type="match status" value="1"/>
</dbReference>
<dbReference type="RefSeq" id="WP_344668598.1">
    <property type="nucleotide sequence ID" value="NZ_BAAAQN010000037.1"/>
</dbReference>
<accession>A0ABN2UXA5</accession>
<reference evidence="1 2" key="1">
    <citation type="journal article" date="2019" name="Int. J. Syst. Evol. Microbiol.">
        <title>The Global Catalogue of Microorganisms (GCM) 10K type strain sequencing project: providing services to taxonomists for standard genome sequencing and annotation.</title>
        <authorList>
            <consortium name="The Broad Institute Genomics Platform"/>
            <consortium name="The Broad Institute Genome Sequencing Center for Infectious Disease"/>
            <person name="Wu L."/>
            <person name="Ma J."/>
        </authorList>
    </citation>
    <scope>NUCLEOTIDE SEQUENCE [LARGE SCALE GENOMIC DNA]</scope>
    <source>
        <strain evidence="1 2">JCM 16014</strain>
    </source>
</reference>
<proteinExistence type="predicted"/>
<dbReference type="Pfam" id="PF14559">
    <property type="entry name" value="TPR_19"/>
    <property type="match status" value="1"/>
</dbReference>
<comment type="caution">
    <text evidence="1">The sequence shown here is derived from an EMBL/GenBank/DDBJ whole genome shotgun (WGS) entry which is preliminary data.</text>
</comment>
<gene>
    <name evidence="1" type="ORF">GCM10009839_55450</name>
</gene>
<keyword evidence="2" id="KW-1185">Reference proteome</keyword>
<name>A0ABN2UXA5_9ACTN</name>
<dbReference type="InterPro" id="IPR036249">
    <property type="entry name" value="Thioredoxin-like_sf"/>
</dbReference>
<dbReference type="Proteomes" id="UP001500751">
    <property type="component" value="Unassembled WGS sequence"/>
</dbReference>
<dbReference type="EMBL" id="BAAAQN010000037">
    <property type="protein sequence ID" value="GAA2044629.1"/>
    <property type="molecule type" value="Genomic_DNA"/>
</dbReference>
<organism evidence="1 2">
    <name type="scientific">Catenulispora yoronensis</name>
    <dbReference type="NCBI Taxonomy" id="450799"/>
    <lineage>
        <taxon>Bacteria</taxon>
        <taxon>Bacillati</taxon>
        <taxon>Actinomycetota</taxon>
        <taxon>Actinomycetes</taxon>
        <taxon>Catenulisporales</taxon>
        <taxon>Catenulisporaceae</taxon>
        <taxon>Catenulispora</taxon>
    </lineage>
</organism>
<evidence type="ECO:0008006" key="3">
    <source>
        <dbReference type="Google" id="ProtNLM"/>
    </source>
</evidence>